<organism evidence="3 4">
    <name type="scientific">Pseudomonas putida</name>
    <name type="common">Arthrobacter siderocapsulatus</name>
    <dbReference type="NCBI Taxonomy" id="303"/>
    <lineage>
        <taxon>Bacteria</taxon>
        <taxon>Pseudomonadati</taxon>
        <taxon>Pseudomonadota</taxon>
        <taxon>Gammaproteobacteria</taxon>
        <taxon>Pseudomonadales</taxon>
        <taxon>Pseudomonadaceae</taxon>
        <taxon>Pseudomonas</taxon>
    </lineage>
</organism>
<evidence type="ECO:0000256" key="2">
    <source>
        <dbReference type="SAM" id="SignalP"/>
    </source>
</evidence>
<feature type="compositionally biased region" description="Basic and acidic residues" evidence="1">
    <location>
        <begin position="61"/>
        <end position="70"/>
    </location>
</feature>
<reference evidence="3 4" key="1">
    <citation type="submission" date="2018-06" db="EMBL/GenBank/DDBJ databases">
        <title>The genome of Pseudomonas putida NX-1, a lignin degrader.</title>
        <authorList>
            <person name="Xu Z."/>
        </authorList>
    </citation>
    <scope>NUCLEOTIDE SEQUENCE [LARGE SCALE GENOMIC DNA]</scope>
    <source>
        <strain evidence="3 4">NX-1</strain>
    </source>
</reference>
<proteinExistence type="predicted"/>
<protein>
    <recommendedName>
        <fullName evidence="5">Glycine-rich protein</fullName>
    </recommendedName>
</protein>
<accession>A0AAD0L8H4</accession>
<feature type="compositionally biased region" description="Gly residues" evidence="1">
    <location>
        <begin position="34"/>
        <end position="52"/>
    </location>
</feature>
<sequence>MRKPVLAVFACALALGMIPFVPADISPIGSAYAKGGGGHGGGHSGGMGGNSGNGKSAGSDHAGKATRDHGVSGNHYGSSRNTDNGHGTTTSGIAHSKDTRGLAKSTAISRTTPGDHNSRGLSNAVRSSSKNDR</sequence>
<dbReference type="AlphaFoldDB" id="A0AAD0L8H4"/>
<dbReference type="EMBL" id="CP030750">
    <property type="protein sequence ID" value="AXA25739.1"/>
    <property type="molecule type" value="Genomic_DNA"/>
</dbReference>
<feature type="region of interest" description="Disordered" evidence="1">
    <location>
        <begin position="29"/>
        <end position="133"/>
    </location>
</feature>
<evidence type="ECO:0000256" key="1">
    <source>
        <dbReference type="SAM" id="MobiDB-lite"/>
    </source>
</evidence>
<feature type="compositionally biased region" description="Polar residues" evidence="1">
    <location>
        <begin position="106"/>
        <end position="133"/>
    </location>
</feature>
<evidence type="ECO:0000313" key="4">
    <source>
        <dbReference type="Proteomes" id="UP000251617"/>
    </source>
</evidence>
<evidence type="ECO:0008006" key="5">
    <source>
        <dbReference type="Google" id="ProtNLM"/>
    </source>
</evidence>
<feature type="chain" id="PRO_5042003513" description="Glycine-rich protein" evidence="2">
    <location>
        <begin position="24"/>
        <end position="133"/>
    </location>
</feature>
<keyword evidence="2" id="KW-0732">Signal</keyword>
<dbReference type="Proteomes" id="UP000251617">
    <property type="component" value="Chromosome"/>
</dbReference>
<feature type="signal peptide" evidence="2">
    <location>
        <begin position="1"/>
        <end position="23"/>
    </location>
</feature>
<evidence type="ECO:0000313" key="3">
    <source>
        <dbReference type="EMBL" id="AXA25739.1"/>
    </source>
</evidence>
<feature type="compositionally biased region" description="Polar residues" evidence="1">
    <location>
        <begin position="75"/>
        <end position="93"/>
    </location>
</feature>
<dbReference type="RefSeq" id="WP_112898695.1">
    <property type="nucleotide sequence ID" value="NZ_CP030750.1"/>
</dbReference>
<gene>
    <name evidence="3" type="ORF">C1S65_17050</name>
</gene>
<name>A0AAD0L8H4_PSEPU</name>